<reference evidence="1 2" key="1">
    <citation type="journal article" date="2015" name="Stand. Genomic Sci.">
        <title>Genomic Encyclopedia of Bacterial and Archaeal Type Strains, Phase III: the genomes of soil and plant-associated and newly described type strains.</title>
        <authorList>
            <person name="Whitman W.B."/>
            <person name="Woyke T."/>
            <person name="Klenk H.P."/>
            <person name="Zhou Y."/>
            <person name="Lilburn T.G."/>
            <person name="Beck B.J."/>
            <person name="De Vos P."/>
            <person name="Vandamme P."/>
            <person name="Eisen J.A."/>
            <person name="Garrity G."/>
            <person name="Hugenholtz P."/>
            <person name="Kyrpides N.C."/>
        </authorList>
    </citation>
    <scope>NUCLEOTIDE SEQUENCE [LARGE SCALE GENOMIC DNA]</scope>
    <source>
        <strain evidence="1 2">VKM Ac-2572</strain>
    </source>
</reference>
<gene>
    <name evidence="1" type="ORF">EV652_112289</name>
</gene>
<evidence type="ECO:0000313" key="1">
    <source>
        <dbReference type="EMBL" id="TCO20543.1"/>
    </source>
</evidence>
<dbReference type="Proteomes" id="UP000294508">
    <property type="component" value="Unassembled WGS sequence"/>
</dbReference>
<accession>A0A4R2H4H9</accession>
<dbReference type="EMBL" id="SLWN01000012">
    <property type="protein sequence ID" value="TCO20543.1"/>
    <property type="molecule type" value="Genomic_DNA"/>
</dbReference>
<protein>
    <submittedName>
        <fullName evidence="1">Uncharacterized protein</fullName>
    </submittedName>
</protein>
<name>A0A4R2H4H9_9ACTN</name>
<organism evidence="1 2">
    <name type="scientific">Kribbella steppae</name>
    <dbReference type="NCBI Taxonomy" id="2512223"/>
    <lineage>
        <taxon>Bacteria</taxon>
        <taxon>Bacillati</taxon>
        <taxon>Actinomycetota</taxon>
        <taxon>Actinomycetes</taxon>
        <taxon>Propionibacteriales</taxon>
        <taxon>Kribbellaceae</taxon>
        <taxon>Kribbella</taxon>
    </lineage>
</organism>
<comment type="caution">
    <text evidence="1">The sequence shown here is derived from an EMBL/GenBank/DDBJ whole genome shotgun (WGS) entry which is preliminary data.</text>
</comment>
<dbReference type="AlphaFoldDB" id="A0A4R2H4H9"/>
<proteinExistence type="predicted"/>
<evidence type="ECO:0000313" key="2">
    <source>
        <dbReference type="Proteomes" id="UP000294508"/>
    </source>
</evidence>
<sequence length="84" mass="9043">MRELYLDAEAEDGYYRDRNVFAPGVTIEDDMALLVSYDTGATDSSDGVDIADARQAALALVTGLAANRSFETGQPVRTADVLKL</sequence>
<keyword evidence="2" id="KW-1185">Reference proteome</keyword>